<proteinExistence type="predicted"/>
<dbReference type="EMBL" id="CM047739">
    <property type="protein sequence ID" value="KAJ0043602.1"/>
    <property type="molecule type" value="Genomic_DNA"/>
</dbReference>
<organism evidence="1 2">
    <name type="scientific">Pistacia integerrima</name>
    <dbReference type="NCBI Taxonomy" id="434235"/>
    <lineage>
        <taxon>Eukaryota</taxon>
        <taxon>Viridiplantae</taxon>
        <taxon>Streptophyta</taxon>
        <taxon>Embryophyta</taxon>
        <taxon>Tracheophyta</taxon>
        <taxon>Spermatophyta</taxon>
        <taxon>Magnoliopsida</taxon>
        <taxon>eudicotyledons</taxon>
        <taxon>Gunneridae</taxon>
        <taxon>Pentapetalae</taxon>
        <taxon>rosids</taxon>
        <taxon>malvids</taxon>
        <taxon>Sapindales</taxon>
        <taxon>Anacardiaceae</taxon>
        <taxon>Pistacia</taxon>
    </lineage>
</organism>
<accession>A0ACC0Z0H9</accession>
<evidence type="ECO:0000313" key="1">
    <source>
        <dbReference type="EMBL" id="KAJ0043602.1"/>
    </source>
</evidence>
<dbReference type="Proteomes" id="UP001163603">
    <property type="component" value="Chromosome 4"/>
</dbReference>
<gene>
    <name evidence="1" type="ORF">Pint_17467</name>
</gene>
<keyword evidence="2" id="KW-1185">Reference proteome</keyword>
<protein>
    <submittedName>
        <fullName evidence="1">Uncharacterized protein</fullName>
    </submittedName>
</protein>
<reference evidence="2" key="1">
    <citation type="journal article" date="2023" name="G3 (Bethesda)">
        <title>Genome assembly and association tests identify interacting loci associated with vigor, precocity, and sex in interspecific pistachio rootstocks.</title>
        <authorList>
            <person name="Palmer W."/>
            <person name="Jacygrad E."/>
            <person name="Sagayaradj S."/>
            <person name="Cavanaugh K."/>
            <person name="Han R."/>
            <person name="Bertier L."/>
            <person name="Beede B."/>
            <person name="Kafkas S."/>
            <person name="Golino D."/>
            <person name="Preece J."/>
            <person name="Michelmore R."/>
        </authorList>
    </citation>
    <scope>NUCLEOTIDE SEQUENCE [LARGE SCALE GENOMIC DNA]</scope>
</reference>
<sequence>MGTPLPALPNSLKGGISSAQKREKLSSRMGSRKETQKQTSKKQKLVSSFNEIVTPMMNRKNYNSEQESEERSEISTEFNVVHQSKIKKRKTSDTSLSSTKSTQISTQLMLFDNTWPIANMPVAKEHFEFEGVGLKKKREMANPKIIAMMKYYSREEEEEERLKGVSTKLTLYTDPWNIKKRLTPSDLGYLCRLLLQTSLVEKYVLQYLSSEEINKVQSKEGWRVMIWDQDTESQHSLILKKWSTSKSYVLIDGWGQKFVNRRDLRAGDDIGLYWDPYTSRFNFHVIQRAASE</sequence>
<name>A0ACC0Z0H9_9ROSI</name>
<comment type="caution">
    <text evidence="1">The sequence shown here is derived from an EMBL/GenBank/DDBJ whole genome shotgun (WGS) entry which is preliminary data.</text>
</comment>
<evidence type="ECO:0000313" key="2">
    <source>
        <dbReference type="Proteomes" id="UP001163603"/>
    </source>
</evidence>